<feature type="transmembrane region" description="Helical" evidence="1">
    <location>
        <begin position="133"/>
        <end position="153"/>
    </location>
</feature>
<feature type="domain" description="Retropepsin-like aspartic endopeptidase" evidence="2">
    <location>
        <begin position="11"/>
        <end position="141"/>
    </location>
</feature>
<protein>
    <submittedName>
        <fullName evidence="3">Ribosomal protein S6 modification protein</fullName>
    </submittedName>
</protein>
<keyword evidence="1" id="KW-1133">Transmembrane helix</keyword>
<gene>
    <name evidence="3" type="ORF">HORIV_42410</name>
</gene>
<evidence type="ECO:0000256" key="1">
    <source>
        <dbReference type="SAM" id="Phobius"/>
    </source>
</evidence>
<dbReference type="PANTHER" id="PTHR38037:SF2">
    <property type="entry name" value="ATP-DEPENDENT ZINC PROTEASE DOMAIN-CONTAINING PROTEIN-RELATED"/>
    <property type="match status" value="1"/>
</dbReference>
<dbReference type="Proteomes" id="UP000289555">
    <property type="component" value="Chromosome"/>
</dbReference>
<dbReference type="EMBL" id="AP019416">
    <property type="protein sequence ID" value="BBI51820.1"/>
    <property type="molecule type" value="Genomic_DNA"/>
</dbReference>
<keyword evidence="4" id="KW-1185">Reference proteome</keyword>
<keyword evidence="1" id="KW-0812">Transmembrane</keyword>
<evidence type="ECO:0000313" key="4">
    <source>
        <dbReference type="Proteomes" id="UP000289555"/>
    </source>
</evidence>
<organism evidence="3 4">
    <name type="scientific">Vreelandella olivaria</name>
    <dbReference type="NCBI Taxonomy" id="390919"/>
    <lineage>
        <taxon>Bacteria</taxon>
        <taxon>Pseudomonadati</taxon>
        <taxon>Pseudomonadota</taxon>
        <taxon>Gammaproteobacteria</taxon>
        <taxon>Oceanospirillales</taxon>
        <taxon>Halomonadaceae</taxon>
        <taxon>Vreelandella</taxon>
    </lineage>
</organism>
<dbReference type="InterPro" id="IPR021109">
    <property type="entry name" value="Peptidase_aspartic_dom_sf"/>
</dbReference>
<dbReference type="SUPFAM" id="SSF50630">
    <property type="entry name" value="Acid proteases"/>
    <property type="match status" value="1"/>
</dbReference>
<dbReference type="InterPro" id="IPR008503">
    <property type="entry name" value="Asp_endopeptidase"/>
</dbReference>
<keyword evidence="1" id="KW-0472">Membrane</keyword>
<reference evidence="4" key="1">
    <citation type="journal article" date="2019" name="Microbiol. Resour. Announc.">
        <title>Complete Genome Sequence of Halomonas olivaria, a Moderately Halophilic Bacterium Isolated from Olive Processing Effluents, Obtained by Nanopore Sequencing.</title>
        <authorList>
            <person name="Nagata S."/>
            <person name="Ii K.M."/>
            <person name="Tsukimi T."/>
            <person name="Miura M.C."/>
            <person name="Galipon J."/>
            <person name="Arakawa K."/>
        </authorList>
    </citation>
    <scope>NUCLEOTIDE SEQUENCE [LARGE SCALE GENOMIC DNA]</scope>
    <source>
        <strain evidence="4">TYRC17</strain>
    </source>
</reference>
<dbReference type="PANTHER" id="PTHR38037">
    <property type="entry name" value="ZN_PROTEASE DOMAIN-CONTAINING PROTEIN"/>
    <property type="match status" value="1"/>
</dbReference>
<accession>A0ABN5WY96</accession>
<dbReference type="Pfam" id="PF05618">
    <property type="entry name" value="Zn_protease"/>
    <property type="match status" value="1"/>
</dbReference>
<name>A0ABN5WY96_9GAMM</name>
<dbReference type="Gene3D" id="2.40.70.10">
    <property type="entry name" value="Acid Proteases"/>
    <property type="match status" value="1"/>
</dbReference>
<evidence type="ECO:0000313" key="3">
    <source>
        <dbReference type="EMBL" id="BBI51820.1"/>
    </source>
</evidence>
<sequence length="154" mass="17417">MKELPYQAKAVIGRREMVTLPELGLHLCCKADTGARTSALHAEEIETHEDEHGQLWVSFITHSGGPETPAHRYSLHLHDRRRVTSSNGHSEWRYVIRTPMQMGDLNFPVELTLTDRSNMRHPMLLGRRAMRRLMVAPGAAFCTVSLNPLLVALI</sequence>
<evidence type="ECO:0000259" key="2">
    <source>
        <dbReference type="Pfam" id="PF05618"/>
    </source>
</evidence>
<proteinExistence type="predicted"/>